<dbReference type="Pfam" id="PF13505">
    <property type="entry name" value="OMP_b-brl"/>
    <property type="match status" value="1"/>
</dbReference>
<sequence>MRKIMVFSAAFFAAASGAIAADNVVGDSVPEAPVASFYDWSGGYVGAFGGWARGKTTATDIEGEEYGGATPGATMSLSDDGFVGGVTAGYNFQHGSWVFGPELELGWASIKKTHIDPNDNEDGLFAQYGFYGTATGRLGYAADRTLFYGKGGLAFARIKSAGGEFDGVGEENDDGYWGFDGNEAGFGNKTRLGWTIGAGVEHALSEKWTVKAEYLYADFGSSTYNNLEDPDSPFKFRDKLHAVKFGVNYQF</sequence>
<evidence type="ECO:0000313" key="8">
    <source>
        <dbReference type="EMBL" id="MBB4648331.1"/>
    </source>
</evidence>
<comment type="subcellular location">
    <subcellularLocation>
        <location evidence="1">Cell outer membrane</location>
    </subcellularLocation>
</comment>
<evidence type="ECO:0000256" key="5">
    <source>
        <dbReference type="ARBA" id="ARBA00038306"/>
    </source>
</evidence>
<dbReference type="InterPro" id="IPR051692">
    <property type="entry name" value="OMP-like"/>
</dbReference>
<keyword evidence="2 6" id="KW-0732">Signal</keyword>
<feature type="signal peptide" evidence="6">
    <location>
        <begin position="1"/>
        <end position="20"/>
    </location>
</feature>
<dbReference type="InterPro" id="IPR011250">
    <property type="entry name" value="OMP/PagP_B-barrel"/>
</dbReference>
<evidence type="ECO:0000256" key="2">
    <source>
        <dbReference type="ARBA" id="ARBA00022729"/>
    </source>
</evidence>
<dbReference type="Gene3D" id="2.40.160.20">
    <property type="match status" value="1"/>
</dbReference>
<gene>
    <name evidence="8" type="ORF">GGQ99_000053</name>
</gene>
<dbReference type="SUPFAM" id="SSF56925">
    <property type="entry name" value="OMPA-like"/>
    <property type="match status" value="1"/>
</dbReference>
<feature type="domain" description="Outer membrane protein beta-barrel" evidence="7">
    <location>
        <begin position="37"/>
        <end position="251"/>
    </location>
</feature>
<feature type="chain" id="PRO_5046028807" evidence="6">
    <location>
        <begin position="21"/>
        <end position="251"/>
    </location>
</feature>
<evidence type="ECO:0000256" key="4">
    <source>
        <dbReference type="ARBA" id="ARBA00023237"/>
    </source>
</evidence>
<comment type="similarity">
    <text evidence="5">Belongs to the Omp25/RopB family.</text>
</comment>
<dbReference type="RefSeq" id="WP_108607307.1">
    <property type="nucleotide sequence ID" value="NZ_BAAAVZ010000008.1"/>
</dbReference>
<dbReference type="Proteomes" id="UP000539538">
    <property type="component" value="Unassembled WGS sequence"/>
</dbReference>
<evidence type="ECO:0000256" key="3">
    <source>
        <dbReference type="ARBA" id="ARBA00023136"/>
    </source>
</evidence>
<keyword evidence="3" id="KW-0472">Membrane</keyword>
<keyword evidence="4" id="KW-0998">Cell outer membrane</keyword>
<accession>A0ABR6KWY1</accession>
<keyword evidence="9" id="KW-1185">Reference proteome</keyword>
<dbReference type="PANTHER" id="PTHR34001:SF3">
    <property type="entry name" value="BLL7405 PROTEIN"/>
    <property type="match status" value="1"/>
</dbReference>
<dbReference type="PANTHER" id="PTHR34001">
    <property type="entry name" value="BLL7405 PROTEIN"/>
    <property type="match status" value="1"/>
</dbReference>
<proteinExistence type="inferred from homology"/>
<evidence type="ECO:0000256" key="6">
    <source>
        <dbReference type="SAM" id="SignalP"/>
    </source>
</evidence>
<dbReference type="InterPro" id="IPR027385">
    <property type="entry name" value="Beta-barrel_OMP"/>
</dbReference>
<reference evidence="8 9" key="1">
    <citation type="submission" date="2020-08" db="EMBL/GenBank/DDBJ databases">
        <title>Genomic Encyclopedia of Type Strains, Phase IV (KMG-IV): sequencing the most valuable type-strain genomes for metagenomic binning, comparative biology and taxonomic classification.</title>
        <authorList>
            <person name="Goeker M."/>
        </authorList>
    </citation>
    <scope>NUCLEOTIDE SEQUENCE [LARGE SCALE GENOMIC DNA]</scope>
    <source>
        <strain evidence="8 9">DSM 7050</strain>
    </source>
</reference>
<evidence type="ECO:0000313" key="9">
    <source>
        <dbReference type="Proteomes" id="UP000539538"/>
    </source>
</evidence>
<protein>
    <submittedName>
        <fullName evidence="8">Outer membrane immunogenic protein</fullName>
    </submittedName>
</protein>
<organism evidence="8 9">
    <name type="scientific">Aminobacter niigataensis</name>
    <dbReference type="NCBI Taxonomy" id="83265"/>
    <lineage>
        <taxon>Bacteria</taxon>
        <taxon>Pseudomonadati</taxon>
        <taxon>Pseudomonadota</taxon>
        <taxon>Alphaproteobacteria</taxon>
        <taxon>Hyphomicrobiales</taxon>
        <taxon>Phyllobacteriaceae</taxon>
        <taxon>Aminobacter</taxon>
    </lineage>
</organism>
<dbReference type="EMBL" id="JACHOT010000001">
    <property type="protein sequence ID" value="MBB4648331.1"/>
    <property type="molecule type" value="Genomic_DNA"/>
</dbReference>
<evidence type="ECO:0000259" key="7">
    <source>
        <dbReference type="Pfam" id="PF13505"/>
    </source>
</evidence>
<evidence type="ECO:0000256" key="1">
    <source>
        <dbReference type="ARBA" id="ARBA00004442"/>
    </source>
</evidence>
<comment type="caution">
    <text evidence="8">The sequence shown here is derived from an EMBL/GenBank/DDBJ whole genome shotgun (WGS) entry which is preliminary data.</text>
</comment>
<name>A0ABR6KWY1_9HYPH</name>